<feature type="region of interest" description="Disordered" evidence="1">
    <location>
        <begin position="1"/>
        <end position="44"/>
    </location>
</feature>
<sequence length="44" mass="4634">MAATSGGRKMDVTELPASTRASGRQPASYSRQLELMAPRPAGTK</sequence>
<evidence type="ECO:0000313" key="2">
    <source>
        <dbReference type="EMBL" id="KAG2939950.1"/>
    </source>
</evidence>
<comment type="caution">
    <text evidence="2">The sequence shown here is derived from an EMBL/GenBank/DDBJ whole genome shotgun (WGS) entry which is preliminary data.</text>
</comment>
<gene>
    <name evidence="2" type="ORF">PC117_g10744</name>
</gene>
<dbReference type="AlphaFoldDB" id="A0A8T1DI89"/>
<name>A0A8T1DI89_9STRA</name>
<reference evidence="2" key="1">
    <citation type="submission" date="2018-10" db="EMBL/GenBank/DDBJ databases">
        <title>Effector identification in a new, highly contiguous assembly of the strawberry crown rot pathogen Phytophthora cactorum.</title>
        <authorList>
            <person name="Armitage A.D."/>
            <person name="Nellist C.F."/>
            <person name="Bates H."/>
            <person name="Vickerstaff R.J."/>
            <person name="Harrison R.J."/>
        </authorList>
    </citation>
    <scope>NUCLEOTIDE SEQUENCE</scope>
    <source>
        <strain evidence="2">4040</strain>
    </source>
</reference>
<evidence type="ECO:0000256" key="1">
    <source>
        <dbReference type="SAM" id="MobiDB-lite"/>
    </source>
</evidence>
<protein>
    <submittedName>
        <fullName evidence="2">Uncharacterized protein</fullName>
    </submittedName>
</protein>
<proteinExistence type="predicted"/>
<evidence type="ECO:0000313" key="3">
    <source>
        <dbReference type="Proteomes" id="UP000736787"/>
    </source>
</evidence>
<organism evidence="2 3">
    <name type="scientific">Phytophthora cactorum</name>
    <dbReference type="NCBI Taxonomy" id="29920"/>
    <lineage>
        <taxon>Eukaryota</taxon>
        <taxon>Sar</taxon>
        <taxon>Stramenopiles</taxon>
        <taxon>Oomycota</taxon>
        <taxon>Peronosporomycetes</taxon>
        <taxon>Peronosporales</taxon>
        <taxon>Peronosporaceae</taxon>
        <taxon>Phytophthora</taxon>
    </lineage>
</organism>
<accession>A0A8T1DI89</accession>
<feature type="compositionally biased region" description="Polar residues" evidence="1">
    <location>
        <begin position="19"/>
        <end position="31"/>
    </location>
</feature>
<dbReference type="Proteomes" id="UP000736787">
    <property type="component" value="Unassembled WGS sequence"/>
</dbReference>
<dbReference type="EMBL" id="RCMK01000265">
    <property type="protein sequence ID" value="KAG2939950.1"/>
    <property type="molecule type" value="Genomic_DNA"/>
</dbReference>